<evidence type="ECO:0000259" key="7">
    <source>
        <dbReference type="PROSITE" id="PS50850"/>
    </source>
</evidence>
<evidence type="ECO:0000256" key="5">
    <source>
        <dbReference type="ARBA" id="ARBA00023136"/>
    </source>
</evidence>
<sequence length="461" mass="49988">MPTIASQFDSLSQQSWIALSYLLTSTVFQPFFGRATDLFGSRSMLFLAVFIFELGSLLCAVAQNFVWLCAARGVAGMGSAGISVVMMVVISQIVPLRERGNYMGIMYARYAIATVAGPILGGVFTNYNWRWCFWINLIIAVPALAILIALARKLPAARKKNVTFRDIDYIGTVLLSVCTVSLSLAFNWGGIVYDWGSPVVIALIVTGAVLVPIFVCWEIWGPSFPIVPMDMFRYGNVTASTANYFFTSVSNYGMILYLPSYYQLVRRDAQLISGLELLPYMIPMLLATTLVGWLISKTGRIRTWLWGGGAVNLLGTGLLITFNGTLPRGVEYLFILIAGLGMGFVFQSNTLSAQSQVGRELLASVTTMTMWSKSLGGIVGVAMQGSILTNVFKQGILASSAAAPYVTRLLAVDNVSALPADVQSIASASYGSAFHTMMIATTAFCVPGFLFSLSAKKQKLE</sequence>
<dbReference type="InterPro" id="IPR036259">
    <property type="entry name" value="MFS_trans_sf"/>
</dbReference>
<dbReference type="PROSITE" id="PS50850">
    <property type="entry name" value="MFS"/>
    <property type="match status" value="1"/>
</dbReference>
<dbReference type="OrthoDB" id="10021397at2759"/>
<dbReference type="Gene3D" id="1.20.1250.20">
    <property type="entry name" value="MFS general substrate transporter like domains"/>
    <property type="match status" value="1"/>
</dbReference>
<keyword evidence="9" id="KW-1185">Reference proteome</keyword>
<dbReference type="InterPro" id="IPR020846">
    <property type="entry name" value="MFS_dom"/>
</dbReference>
<dbReference type="PANTHER" id="PTHR23501">
    <property type="entry name" value="MAJOR FACILITATOR SUPERFAMILY"/>
    <property type="match status" value="1"/>
</dbReference>
<reference evidence="8 9" key="1">
    <citation type="journal article" date="2016" name="Mol. Biol. Evol.">
        <title>Comparative Genomics of Early-Diverging Mushroom-Forming Fungi Provides Insights into the Origins of Lignocellulose Decay Capabilities.</title>
        <authorList>
            <person name="Nagy L.G."/>
            <person name="Riley R."/>
            <person name="Tritt A."/>
            <person name="Adam C."/>
            <person name="Daum C."/>
            <person name="Floudas D."/>
            <person name="Sun H."/>
            <person name="Yadav J.S."/>
            <person name="Pangilinan J."/>
            <person name="Larsson K.H."/>
            <person name="Matsuura K."/>
            <person name="Barry K."/>
            <person name="Labutti K."/>
            <person name="Kuo R."/>
            <person name="Ohm R.A."/>
            <person name="Bhattacharya S.S."/>
            <person name="Shirouzu T."/>
            <person name="Yoshinaga Y."/>
            <person name="Martin F.M."/>
            <person name="Grigoriev I.V."/>
            <person name="Hibbett D.S."/>
        </authorList>
    </citation>
    <scope>NUCLEOTIDE SEQUENCE [LARGE SCALE GENOMIC DNA]</scope>
    <source>
        <strain evidence="8 9">TUFC12733</strain>
    </source>
</reference>
<feature type="transmembrane region" description="Helical" evidence="6">
    <location>
        <begin position="172"/>
        <end position="193"/>
    </location>
</feature>
<name>A0A167L534_CALVF</name>
<keyword evidence="3 6" id="KW-0812">Transmembrane</keyword>
<proteinExistence type="predicted"/>
<evidence type="ECO:0000313" key="9">
    <source>
        <dbReference type="Proteomes" id="UP000076738"/>
    </source>
</evidence>
<dbReference type="GO" id="GO:0022857">
    <property type="term" value="F:transmembrane transporter activity"/>
    <property type="evidence" value="ECO:0007669"/>
    <property type="project" value="InterPro"/>
</dbReference>
<feature type="transmembrane region" description="Helical" evidence="6">
    <location>
        <begin position="332"/>
        <end position="349"/>
    </location>
</feature>
<feature type="transmembrane region" description="Helical" evidence="6">
    <location>
        <begin position="303"/>
        <end position="326"/>
    </location>
</feature>
<keyword evidence="2" id="KW-0813">Transport</keyword>
<feature type="domain" description="Major facilitator superfamily (MFS) profile" evidence="7">
    <location>
        <begin position="1"/>
        <end position="460"/>
    </location>
</feature>
<dbReference type="EMBL" id="KV417289">
    <property type="protein sequence ID" value="KZO95336.1"/>
    <property type="molecule type" value="Genomic_DNA"/>
</dbReference>
<dbReference type="GO" id="GO:0012505">
    <property type="term" value="C:endomembrane system"/>
    <property type="evidence" value="ECO:0007669"/>
    <property type="project" value="UniProtKB-SubCell"/>
</dbReference>
<feature type="transmembrane region" description="Helical" evidence="6">
    <location>
        <begin position="241"/>
        <end position="258"/>
    </location>
</feature>
<protein>
    <submittedName>
        <fullName evidence="8">MFS general substrate transporter</fullName>
    </submittedName>
</protein>
<dbReference type="SUPFAM" id="SSF103473">
    <property type="entry name" value="MFS general substrate transporter"/>
    <property type="match status" value="1"/>
</dbReference>
<feature type="transmembrane region" description="Helical" evidence="6">
    <location>
        <begin position="74"/>
        <end position="95"/>
    </location>
</feature>
<keyword evidence="4 6" id="KW-1133">Transmembrane helix</keyword>
<dbReference type="InterPro" id="IPR011701">
    <property type="entry name" value="MFS"/>
</dbReference>
<gene>
    <name evidence="8" type="ORF">CALVIDRAFT_482798</name>
</gene>
<keyword evidence="5 6" id="KW-0472">Membrane</keyword>
<dbReference type="AlphaFoldDB" id="A0A167L534"/>
<feature type="transmembrane region" description="Helical" evidence="6">
    <location>
        <begin position="361"/>
        <end position="383"/>
    </location>
</feature>
<accession>A0A167L534</accession>
<dbReference type="CDD" id="cd17502">
    <property type="entry name" value="MFS_Azr1_MDR_like"/>
    <property type="match status" value="1"/>
</dbReference>
<feature type="transmembrane region" description="Helical" evidence="6">
    <location>
        <begin position="199"/>
        <end position="220"/>
    </location>
</feature>
<feature type="transmembrane region" description="Helical" evidence="6">
    <location>
        <begin position="44"/>
        <end position="68"/>
    </location>
</feature>
<feature type="transmembrane region" description="Helical" evidence="6">
    <location>
        <begin position="433"/>
        <end position="453"/>
    </location>
</feature>
<evidence type="ECO:0000256" key="6">
    <source>
        <dbReference type="SAM" id="Phobius"/>
    </source>
</evidence>
<dbReference type="Proteomes" id="UP000076738">
    <property type="component" value="Unassembled WGS sequence"/>
</dbReference>
<feature type="transmembrane region" description="Helical" evidence="6">
    <location>
        <begin position="133"/>
        <end position="151"/>
    </location>
</feature>
<evidence type="ECO:0000313" key="8">
    <source>
        <dbReference type="EMBL" id="KZO95336.1"/>
    </source>
</evidence>
<organism evidence="8 9">
    <name type="scientific">Calocera viscosa (strain TUFC12733)</name>
    <dbReference type="NCBI Taxonomy" id="1330018"/>
    <lineage>
        <taxon>Eukaryota</taxon>
        <taxon>Fungi</taxon>
        <taxon>Dikarya</taxon>
        <taxon>Basidiomycota</taxon>
        <taxon>Agaricomycotina</taxon>
        <taxon>Dacrymycetes</taxon>
        <taxon>Dacrymycetales</taxon>
        <taxon>Dacrymycetaceae</taxon>
        <taxon>Calocera</taxon>
    </lineage>
</organism>
<feature type="transmembrane region" description="Helical" evidence="6">
    <location>
        <begin position="107"/>
        <end position="127"/>
    </location>
</feature>
<evidence type="ECO:0000256" key="3">
    <source>
        <dbReference type="ARBA" id="ARBA00022692"/>
    </source>
</evidence>
<dbReference type="Gene3D" id="1.20.1720.10">
    <property type="entry name" value="Multidrug resistance protein D"/>
    <property type="match status" value="1"/>
</dbReference>
<evidence type="ECO:0000256" key="2">
    <source>
        <dbReference type="ARBA" id="ARBA00022448"/>
    </source>
</evidence>
<dbReference type="Pfam" id="PF07690">
    <property type="entry name" value="MFS_1"/>
    <property type="match status" value="1"/>
</dbReference>
<dbReference type="PANTHER" id="PTHR23501:SF191">
    <property type="entry name" value="VACUOLAR BASIC AMINO ACID TRANSPORTER 4"/>
    <property type="match status" value="1"/>
</dbReference>
<evidence type="ECO:0000256" key="1">
    <source>
        <dbReference type="ARBA" id="ARBA00004127"/>
    </source>
</evidence>
<comment type="subcellular location">
    <subcellularLocation>
        <location evidence="1">Endomembrane system</location>
        <topology evidence="1">Multi-pass membrane protein</topology>
    </subcellularLocation>
</comment>
<feature type="transmembrane region" description="Helical" evidence="6">
    <location>
        <begin position="278"/>
        <end position="296"/>
    </location>
</feature>
<evidence type="ECO:0000256" key="4">
    <source>
        <dbReference type="ARBA" id="ARBA00022989"/>
    </source>
</evidence>
<dbReference type="GO" id="GO:0005886">
    <property type="term" value="C:plasma membrane"/>
    <property type="evidence" value="ECO:0007669"/>
    <property type="project" value="TreeGrafter"/>
</dbReference>